<reference evidence="4" key="3">
    <citation type="journal article" date="2018" name="Nature">
        <title>A major lineage of non-tailed dsDNA viruses as unrecognized killers of marine bacteria.</title>
        <authorList>
            <person name="Kauffman K.M."/>
            <person name="Hussain F.A."/>
            <person name="Yang J."/>
            <person name="Arevalo P."/>
            <person name="Brown J.M."/>
            <person name="Chang W.K."/>
            <person name="VanInsberghe D."/>
            <person name="Elsherbini J."/>
            <person name="Sharma R.S."/>
            <person name="Cutler M.B."/>
            <person name="Kelly L."/>
            <person name="Polz M.F."/>
        </authorList>
    </citation>
    <scope>NUCLEOTIDE SEQUENCE</scope>
    <source>
        <strain evidence="4">10N.286.54.F3</strain>
    </source>
</reference>
<protein>
    <submittedName>
        <fullName evidence="4">NADH:ubiquinone oxidoreductase</fullName>
    </submittedName>
</protein>
<proteinExistence type="predicted"/>
<evidence type="ECO:0000256" key="2">
    <source>
        <dbReference type="SAM" id="SignalP"/>
    </source>
</evidence>
<accession>A0A0P6YQR2</accession>
<keyword evidence="2" id="KW-0732">Signal</keyword>
<feature type="chain" id="PRO_5015043613" evidence="2">
    <location>
        <begin position="18"/>
        <end position="126"/>
    </location>
</feature>
<reference evidence="5" key="1">
    <citation type="submission" date="2016-07" db="EMBL/GenBank/DDBJ databases">
        <title>Nontailed viruses are major unrecognized killers of bacteria in the ocean.</title>
        <authorList>
            <person name="Kauffman K."/>
            <person name="Hussain F."/>
            <person name="Yang J."/>
            <person name="Arevalo P."/>
            <person name="Brown J."/>
            <person name="Cutler M."/>
            <person name="Kelly L."/>
            <person name="Polz M.F."/>
        </authorList>
    </citation>
    <scope>NUCLEOTIDE SEQUENCE [LARGE SCALE GENOMIC DNA]</scope>
    <source>
        <strain evidence="5">10N.286.54.F3</strain>
    </source>
</reference>
<reference evidence="3" key="4">
    <citation type="submission" date="2022-01" db="EMBL/GenBank/DDBJ databases">
        <title>Vibrio aestuarianus Clade A and Clade B isolates are associated with Pacific oyster (Crassostrea gigas) disease outbreaks across Ireland.</title>
        <authorList>
            <person name="Coyle N."/>
            <person name="O'Toole C."/>
            <person name="Thomas J.C.L."/>
            <person name="Ryder D."/>
            <person name="Cheslett D."/>
            <person name="Feist S."/>
            <person name="Bean T."/>
            <person name="Joseph A."/>
            <person name="Waina A."/>
            <person name="Feil E."/>
            <person name="Verner-Jeffreys D.W."/>
        </authorList>
    </citation>
    <scope>NUCLEOTIDE SEQUENCE</scope>
    <source>
        <strain evidence="3">S/17/14 A</strain>
    </source>
</reference>
<feature type="transmembrane region" description="Helical" evidence="1">
    <location>
        <begin position="55"/>
        <end position="76"/>
    </location>
</feature>
<dbReference type="AlphaFoldDB" id="A0A0P6YQR2"/>
<keyword evidence="1" id="KW-1133">Transmembrane helix</keyword>
<comment type="caution">
    <text evidence="4">The sequence shown here is derived from an EMBL/GenBank/DDBJ whole genome shotgun (WGS) entry which is preliminary data.</text>
</comment>
<dbReference type="EMBL" id="MCSW01000212">
    <property type="protein sequence ID" value="PMF18108.1"/>
    <property type="molecule type" value="Genomic_DNA"/>
</dbReference>
<evidence type="ECO:0000313" key="4">
    <source>
        <dbReference type="EMBL" id="PMF18108.1"/>
    </source>
</evidence>
<gene>
    <name evidence="4" type="ORF">BCV19_17080</name>
    <name evidence="3" type="ORF">L8R85_14455</name>
</gene>
<sequence>MKLFLILLMSISGGVAAADHIHSFLFGFYIAALAVGSCYWLAFRSTRFPQLALMLLMCGFFAKIAVTVVGVSWGISNDIIQSPFIFSLSYLFFLVVVSYVWFAYRDKLTLKKRAKQVEDSRKQAAA</sequence>
<keyword evidence="4" id="KW-0830">Ubiquinone</keyword>
<keyword evidence="1" id="KW-0812">Transmembrane</keyword>
<evidence type="ECO:0000313" key="5">
    <source>
        <dbReference type="Proteomes" id="UP000235405"/>
    </source>
</evidence>
<reference evidence="4" key="2">
    <citation type="submission" date="2016-07" db="EMBL/GenBank/DDBJ databases">
        <authorList>
            <person name="Wan K."/>
            <person name="Booth B."/>
            <person name="Spirohn K."/>
            <person name="Hao T."/>
            <person name="Hu Y."/>
            <person name="Calderwood M."/>
            <person name="Hill D."/>
            <person name="Mohr S."/>
            <person name="Vidal M."/>
            <person name="Celniker S."/>
            <person name="Perrimon N."/>
        </authorList>
    </citation>
    <scope>NUCLEOTIDE SEQUENCE</scope>
    <source>
        <strain evidence="4">10N.286.54.F3</strain>
    </source>
</reference>
<dbReference type="RefSeq" id="WP_004730275.1">
    <property type="nucleotide sequence ID" value="NZ_AP025509.1"/>
</dbReference>
<feature type="transmembrane region" description="Helical" evidence="1">
    <location>
        <begin position="82"/>
        <end position="104"/>
    </location>
</feature>
<name>A0A0P6YQR2_VIBSP</name>
<feature type="signal peptide" evidence="2">
    <location>
        <begin position="1"/>
        <end position="17"/>
    </location>
</feature>
<dbReference type="Proteomes" id="UP001159663">
    <property type="component" value="Unassembled WGS sequence"/>
</dbReference>
<feature type="transmembrane region" description="Helical" evidence="1">
    <location>
        <begin position="26"/>
        <end position="43"/>
    </location>
</feature>
<evidence type="ECO:0000256" key="1">
    <source>
        <dbReference type="SAM" id="Phobius"/>
    </source>
</evidence>
<dbReference type="EMBL" id="JAKMYX010000052">
    <property type="protein sequence ID" value="MDH5922231.1"/>
    <property type="molecule type" value="Genomic_DNA"/>
</dbReference>
<organism evidence="4 5">
    <name type="scientific">Vibrio splendidus</name>
    <dbReference type="NCBI Taxonomy" id="29497"/>
    <lineage>
        <taxon>Bacteria</taxon>
        <taxon>Pseudomonadati</taxon>
        <taxon>Pseudomonadota</taxon>
        <taxon>Gammaproteobacteria</taxon>
        <taxon>Vibrionales</taxon>
        <taxon>Vibrionaceae</taxon>
        <taxon>Vibrio</taxon>
    </lineage>
</organism>
<keyword evidence="1" id="KW-0472">Membrane</keyword>
<evidence type="ECO:0000313" key="3">
    <source>
        <dbReference type="EMBL" id="MDH5922231.1"/>
    </source>
</evidence>
<dbReference type="Proteomes" id="UP000235405">
    <property type="component" value="Unassembled WGS sequence"/>
</dbReference>